<evidence type="ECO:0008006" key="3">
    <source>
        <dbReference type="Google" id="ProtNLM"/>
    </source>
</evidence>
<protein>
    <recommendedName>
        <fullName evidence="3">TonB-dependent receptor</fullName>
    </recommendedName>
</protein>
<name>A0ABW9Z6R9_9FLAO</name>
<evidence type="ECO:0000313" key="1">
    <source>
        <dbReference type="EMBL" id="NBL64563.1"/>
    </source>
</evidence>
<dbReference type="RefSeq" id="WP_166536392.1">
    <property type="nucleotide sequence ID" value="NZ_JAABLM010000005.1"/>
</dbReference>
<proteinExistence type="predicted"/>
<keyword evidence="2" id="KW-1185">Reference proteome</keyword>
<dbReference type="SUPFAM" id="SSF49464">
    <property type="entry name" value="Carboxypeptidase regulatory domain-like"/>
    <property type="match status" value="1"/>
</dbReference>
<accession>A0ABW9Z6R9</accession>
<dbReference type="Gene3D" id="2.60.40.1120">
    <property type="entry name" value="Carboxypeptidase-like, regulatory domain"/>
    <property type="match status" value="1"/>
</dbReference>
<dbReference type="InterPro" id="IPR008969">
    <property type="entry name" value="CarboxyPept-like_regulatory"/>
</dbReference>
<evidence type="ECO:0000313" key="2">
    <source>
        <dbReference type="Proteomes" id="UP000798602"/>
    </source>
</evidence>
<dbReference type="Pfam" id="PF13715">
    <property type="entry name" value="CarbopepD_reg_2"/>
    <property type="match status" value="1"/>
</dbReference>
<sequence>MPKPLLFFLLFSISAFSQKIIVGTVSDTLQNPLESANILAKPLDENGGIKFAIADNKGRYRIDIPKNMRYELSVSYIGYQDAVFIVEANAEISEHHFVLKNTGETIKEIVITHDYKPIEIKKDTMTFDVKAFANGNERKMKEVLEKLPGVEVAKNGTVTVQGKKVTKMLVEGDLFFGGGSKLAVENIPADAIQKIEVIDNFNEVGFMKQVSDSEDLAMNVKLKEEKKKFIFGDVQAGIEAGNDDNGFYLGHAALFYYSPKTNFGLIADANNFGKSVFTFDDLMRFEGGVSSYLSGRKSLSNLYSFVHENTDVVENKSQFAALNFTHKLSDKVALSGFGLFSKIFSVAKDEVFNQYLQNETTIFENRNTRNQNKALLAMGNVKLDYSSSNNEKLYYNVQFQSSNNNYLTNIQTISPSGNNNFEALREADNISLKQYVEWHKAFNQNHTGTFVVNHAFDQNKPENLWLTDAPFLAGFIPLEEDAQYKISQLKNIKTNSVDAMFKHYWIVNNFNHLYTIIGNNFENSALKTSEKQLLSDGSINDFAEAGFGNDLHYQLNDAYLGLEYKFKIGKVITKPGIYGHFYHLNTNQFGDNKNVSKFLLQPQLESEIEFNKSESLKLKYRLENDFPDAENFANRFSLTSYNSVFKGNSLLQNERFHSANLFYSKFSSYRGLRLNASANFNKKTRTLRNEIILEGINQYATPILTHNPETNWRVYGSIAKNIYKFNLSVNSSLSWFQYIQNVNNIATENNRDSQNIGVELKTANRKWPFVSVKYTKGFNQFSGLTQSTFETDLFEAKLDISLTKSLSFKADYENFFNQNSQNQSNRYEIANASLLYQKKNSAWTFEVFANNLLNNRIKESNSFSDFLISQRRTFILPRVVMLAVSYKL</sequence>
<dbReference type="EMBL" id="JAABLM010000005">
    <property type="protein sequence ID" value="NBL64563.1"/>
    <property type="molecule type" value="Genomic_DNA"/>
</dbReference>
<organism evidence="1 2">
    <name type="scientific">Flavobacterium ichthyis</name>
    <dbReference type="NCBI Taxonomy" id="2698827"/>
    <lineage>
        <taxon>Bacteria</taxon>
        <taxon>Pseudomonadati</taxon>
        <taxon>Bacteroidota</taxon>
        <taxon>Flavobacteriia</taxon>
        <taxon>Flavobacteriales</taxon>
        <taxon>Flavobacteriaceae</taxon>
        <taxon>Flavobacterium</taxon>
    </lineage>
</organism>
<reference evidence="2" key="1">
    <citation type="submission" date="2020-01" db="EMBL/GenBank/DDBJ databases">
        <title>Sphingomonas sp. strain CSW-10.</title>
        <authorList>
            <person name="Chen W.-M."/>
        </authorList>
    </citation>
    <scope>NUCLEOTIDE SEQUENCE [LARGE SCALE GENOMIC DNA]</scope>
    <source>
        <strain evidence="2">NST-5</strain>
    </source>
</reference>
<gene>
    <name evidence="1" type="ORF">GV828_05035</name>
</gene>
<comment type="caution">
    <text evidence="1">The sequence shown here is derived from an EMBL/GenBank/DDBJ whole genome shotgun (WGS) entry which is preliminary data.</text>
</comment>
<dbReference type="Proteomes" id="UP000798602">
    <property type="component" value="Unassembled WGS sequence"/>
</dbReference>
<dbReference type="SUPFAM" id="SSF56935">
    <property type="entry name" value="Porins"/>
    <property type="match status" value="1"/>
</dbReference>